<dbReference type="InterPro" id="IPR023321">
    <property type="entry name" value="PINIT"/>
</dbReference>
<dbReference type="PROSITE" id="PS50800">
    <property type="entry name" value="SAP"/>
    <property type="match status" value="1"/>
</dbReference>
<feature type="region of interest" description="Disordered" evidence="11">
    <location>
        <begin position="145"/>
        <end position="186"/>
    </location>
</feature>
<dbReference type="GO" id="GO:0000785">
    <property type="term" value="C:chromatin"/>
    <property type="evidence" value="ECO:0007669"/>
    <property type="project" value="TreeGrafter"/>
</dbReference>
<dbReference type="PROSITE" id="PS51044">
    <property type="entry name" value="ZF_SP_RING"/>
    <property type="match status" value="1"/>
</dbReference>
<keyword evidence="5" id="KW-0479">Metal-binding</keyword>
<dbReference type="FunFam" id="1.10.720.30:FF:000001">
    <property type="entry name" value="E3 SUMO-protein ligase PIAS2 isoform 1"/>
    <property type="match status" value="1"/>
</dbReference>
<name>A0A6J1T1N2_FRAOC</name>
<dbReference type="Gene3D" id="3.30.40.10">
    <property type="entry name" value="Zinc/RING finger domain, C3HC4 (zinc finger)"/>
    <property type="match status" value="1"/>
</dbReference>
<dbReference type="Pfam" id="PF14324">
    <property type="entry name" value="PINIT"/>
    <property type="match status" value="1"/>
</dbReference>
<dbReference type="PANTHER" id="PTHR10782">
    <property type="entry name" value="ZINC FINGER MIZ DOMAIN-CONTAINING PROTEIN"/>
    <property type="match status" value="1"/>
</dbReference>
<evidence type="ECO:0000259" key="12">
    <source>
        <dbReference type="PROSITE" id="PS50800"/>
    </source>
</evidence>
<keyword evidence="8" id="KW-0862">Zinc</keyword>
<evidence type="ECO:0000259" key="13">
    <source>
        <dbReference type="PROSITE" id="PS51044"/>
    </source>
</evidence>
<dbReference type="GO" id="GO:0008270">
    <property type="term" value="F:zinc ion binding"/>
    <property type="evidence" value="ECO:0007669"/>
    <property type="project" value="UniProtKB-KW"/>
</dbReference>
<evidence type="ECO:0000256" key="4">
    <source>
        <dbReference type="ARBA" id="ARBA00022679"/>
    </source>
</evidence>
<evidence type="ECO:0000256" key="8">
    <source>
        <dbReference type="ARBA" id="ARBA00022833"/>
    </source>
</evidence>
<dbReference type="Pfam" id="PF02891">
    <property type="entry name" value="zf-MIZ"/>
    <property type="match status" value="1"/>
</dbReference>
<feature type="compositionally biased region" description="Low complexity" evidence="11">
    <location>
        <begin position="39"/>
        <end position="54"/>
    </location>
</feature>
<dbReference type="GO" id="GO:0003712">
    <property type="term" value="F:transcription coregulator activity"/>
    <property type="evidence" value="ECO:0007669"/>
    <property type="project" value="TreeGrafter"/>
</dbReference>
<feature type="compositionally biased region" description="Low complexity" evidence="11">
    <location>
        <begin position="611"/>
        <end position="638"/>
    </location>
</feature>
<dbReference type="InterPro" id="IPR038654">
    <property type="entry name" value="PINIT_sf"/>
</dbReference>
<evidence type="ECO:0000256" key="3">
    <source>
        <dbReference type="ARBA" id="ARBA00005383"/>
    </source>
</evidence>
<evidence type="ECO:0000256" key="9">
    <source>
        <dbReference type="ARBA" id="ARBA00023242"/>
    </source>
</evidence>
<reference evidence="16 17" key="1">
    <citation type="submission" date="2025-04" db="UniProtKB">
        <authorList>
            <consortium name="RefSeq"/>
        </authorList>
    </citation>
    <scope>IDENTIFICATION</scope>
    <source>
        <tissue evidence="16 17">Whole organism</tissue>
    </source>
</reference>
<dbReference type="PROSITE" id="PS51466">
    <property type="entry name" value="PINIT"/>
    <property type="match status" value="1"/>
</dbReference>
<dbReference type="SUPFAM" id="SSF68906">
    <property type="entry name" value="SAP domain"/>
    <property type="match status" value="1"/>
</dbReference>
<keyword evidence="6 10" id="KW-0863">Zinc-finger</keyword>
<evidence type="ECO:0000313" key="17">
    <source>
        <dbReference type="RefSeq" id="XP_052133567.1"/>
    </source>
</evidence>
<evidence type="ECO:0000256" key="11">
    <source>
        <dbReference type="SAM" id="MobiDB-lite"/>
    </source>
</evidence>
<sequence>MGDKHNDLDYPRSERSSRRQQVLAQQSLERLQQQQALQLQQQRQRQAKESAQAAKRAKKADEDSTAELRNMLMSFRVSELQMLLGFAGRNKSGRKTELQARALELLRLRSEPVSMKIRELFKTIQESMGEAEAATVNMYRQQGIPDQGRMSSHSAMQHGGSAHGHPGHPGHAVHSSHPSQLSHPSAHMSGMYYAQQAMQQQQHQQAQQHHRAYPTSMYGQPSRQLQPQPPVNAVHNKLPSHKMSVPVAPSITPNMGSYPIHPDVRLKKLPFYEMMGELLKPSTLMPQGSARMQESNFVFHLTPHQATEIAMSRDTISAKNEYTVQVQMRFCLLETSCDQDDCFPPGIAVKVNGKQCSLPNPIPTNRPNVEPKRPPRPVNISPLVKLSPTVANHITVQWGADYAKQYVIAAHLVKKLTSTELLQKMKSKGVRHPDFTRGLIKEKLSDADAEIATTSLRVSLMCPLGKMRMSTPCRASTCIHLQCFDASLYLLMNERKPTWICPVCDKECLYDNLVIDGYFQDVIQSGKLPSDSHEIQLHPDGSWTGSVTVKKEKKVAAPVDKNETVEIIDDLEIIPADDDTKPPVKEASPKKSGPKAVVVDLTLSDSDDDTAATPAHSAQAASSSSSSSSSVIKNASPAPQQLPSTPSRFYADAVSGGNSGVSSSGNLTITLDDSPSPPSRPTPTVTPNMSAPTNLSSMAASSVPNMPTLSLPSGLAGSVPPAYPSSMPYLHPATYLDVEDSAQAASAFPYSY</sequence>
<dbReference type="InterPro" id="IPR003034">
    <property type="entry name" value="SAP_dom"/>
</dbReference>
<evidence type="ECO:0000256" key="5">
    <source>
        <dbReference type="ARBA" id="ARBA00022723"/>
    </source>
</evidence>
<dbReference type="KEGG" id="foc:113212597"/>
<dbReference type="Pfam" id="PF02037">
    <property type="entry name" value="SAP"/>
    <property type="match status" value="1"/>
</dbReference>
<feature type="compositionally biased region" description="Low complexity" evidence="11">
    <location>
        <begin position="654"/>
        <end position="666"/>
    </location>
</feature>
<gene>
    <name evidence="16 17" type="primary">LOC113212597</name>
</gene>
<feature type="region of interest" description="Disordered" evidence="11">
    <location>
        <begin position="39"/>
        <end position="65"/>
    </location>
</feature>
<organism evidence="15 16">
    <name type="scientific">Frankliniella occidentalis</name>
    <name type="common">Western flower thrips</name>
    <name type="synonym">Euthrips occidentalis</name>
    <dbReference type="NCBI Taxonomy" id="133901"/>
    <lineage>
        <taxon>Eukaryota</taxon>
        <taxon>Metazoa</taxon>
        <taxon>Ecdysozoa</taxon>
        <taxon>Arthropoda</taxon>
        <taxon>Hexapoda</taxon>
        <taxon>Insecta</taxon>
        <taxon>Pterygota</taxon>
        <taxon>Neoptera</taxon>
        <taxon>Paraneoptera</taxon>
        <taxon>Thysanoptera</taxon>
        <taxon>Terebrantia</taxon>
        <taxon>Thripoidea</taxon>
        <taxon>Thripidae</taxon>
        <taxon>Frankliniella</taxon>
    </lineage>
</organism>
<dbReference type="GO" id="GO:0061665">
    <property type="term" value="F:SUMO ligase activity"/>
    <property type="evidence" value="ECO:0007669"/>
    <property type="project" value="TreeGrafter"/>
</dbReference>
<feature type="compositionally biased region" description="Basic and acidic residues" evidence="11">
    <location>
        <begin position="578"/>
        <end position="589"/>
    </location>
</feature>
<evidence type="ECO:0000313" key="16">
    <source>
        <dbReference type="RefSeq" id="XP_026287153.1"/>
    </source>
</evidence>
<protein>
    <submittedName>
        <fullName evidence="16 17">E3 SUMO-protein ligase PIAS3 isoform X1</fullName>
    </submittedName>
</protein>
<evidence type="ECO:0000256" key="2">
    <source>
        <dbReference type="ARBA" id="ARBA00004718"/>
    </source>
</evidence>
<keyword evidence="15" id="KW-1185">Reference proteome</keyword>
<dbReference type="PANTHER" id="PTHR10782:SF94">
    <property type="entry name" value="SUPPRESSOR OF VARIEGATION 2-10, ISOFORM I"/>
    <property type="match status" value="1"/>
</dbReference>
<dbReference type="GO" id="GO:0016874">
    <property type="term" value="F:ligase activity"/>
    <property type="evidence" value="ECO:0007669"/>
    <property type="project" value="UniProtKB-KW"/>
</dbReference>
<dbReference type="InterPro" id="IPR013083">
    <property type="entry name" value="Znf_RING/FYVE/PHD"/>
</dbReference>
<feature type="compositionally biased region" description="Polar residues" evidence="11">
    <location>
        <begin position="688"/>
        <end position="711"/>
    </location>
</feature>
<dbReference type="Proteomes" id="UP000504606">
    <property type="component" value="Unplaced"/>
</dbReference>
<dbReference type="InterPro" id="IPR004181">
    <property type="entry name" value="Znf_MIZ"/>
</dbReference>
<feature type="region of interest" description="Disordered" evidence="11">
    <location>
        <begin position="573"/>
        <end position="717"/>
    </location>
</feature>
<dbReference type="Gene3D" id="1.10.720.30">
    <property type="entry name" value="SAP domain"/>
    <property type="match status" value="1"/>
</dbReference>
<dbReference type="OrthoDB" id="10263264at2759"/>
<feature type="domain" description="SAP" evidence="12">
    <location>
        <begin position="72"/>
        <end position="106"/>
    </location>
</feature>
<evidence type="ECO:0000256" key="7">
    <source>
        <dbReference type="ARBA" id="ARBA00022786"/>
    </source>
</evidence>
<dbReference type="GO" id="GO:0016925">
    <property type="term" value="P:protein sumoylation"/>
    <property type="evidence" value="ECO:0007669"/>
    <property type="project" value="UniProtKB-UniPathway"/>
</dbReference>
<keyword evidence="7" id="KW-0833">Ubl conjugation pathway</keyword>
<dbReference type="SMART" id="SM00513">
    <property type="entry name" value="SAP"/>
    <property type="match status" value="1"/>
</dbReference>
<evidence type="ECO:0000256" key="10">
    <source>
        <dbReference type="PROSITE-ProRule" id="PRU00452"/>
    </source>
</evidence>
<comment type="similarity">
    <text evidence="3">Belongs to the PIAS family.</text>
</comment>
<keyword evidence="16 17" id="KW-0436">Ligase</keyword>
<dbReference type="InterPro" id="IPR036361">
    <property type="entry name" value="SAP_dom_sf"/>
</dbReference>
<evidence type="ECO:0000256" key="6">
    <source>
        <dbReference type="ARBA" id="ARBA00022771"/>
    </source>
</evidence>
<evidence type="ECO:0000256" key="1">
    <source>
        <dbReference type="ARBA" id="ARBA00004123"/>
    </source>
</evidence>
<proteinExistence type="inferred from homology"/>
<accession>A0A6J1T1N2</accession>
<dbReference type="GeneID" id="113212597"/>
<dbReference type="FunFam" id="2.60.120.780:FF:000001">
    <property type="entry name" value="E3 SUMO-protein ligase PIAS2 isoform X1"/>
    <property type="match status" value="1"/>
</dbReference>
<dbReference type="FunFam" id="3.30.40.10:FF:000247">
    <property type="entry name" value="Uncharacterized protein, isoform B"/>
    <property type="match status" value="1"/>
</dbReference>
<feature type="compositionally biased region" description="Basic and acidic residues" evidence="11">
    <location>
        <begin position="1"/>
        <end position="17"/>
    </location>
</feature>
<dbReference type="RefSeq" id="XP_052133567.1">
    <property type="nucleotide sequence ID" value="XM_052277607.1"/>
</dbReference>
<comment type="pathway">
    <text evidence="2">Protein modification; protein sumoylation.</text>
</comment>
<keyword evidence="4" id="KW-0808">Transferase</keyword>
<feature type="domain" description="PINIT" evidence="14">
    <location>
        <begin position="252"/>
        <end position="416"/>
    </location>
</feature>
<dbReference type="AlphaFoldDB" id="A0A6J1T1N2"/>
<comment type="subcellular location">
    <subcellularLocation>
        <location evidence="1">Nucleus</location>
    </subcellularLocation>
</comment>
<dbReference type="GO" id="GO:0097240">
    <property type="term" value="P:chromosome attachment to the nuclear envelope"/>
    <property type="evidence" value="ECO:0007669"/>
    <property type="project" value="UniProtKB-ARBA"/>
</dbReference>
<feature type="compositionally biased region" description="Low complexity" evidence="11">
    <location>
        <begin position="158"/>
        <end position="186"/>
    </location>
</feature>
<keyword evidence="9" id="KW-0539">Nucleus</keyword>
<dbReference type="GO" id="GO:0006357">
    <property type="term" value="P:regulation of transcription by RNA polymerase II"/>
    <property type="evidence" value="ECO:0007669"/>
    <property type="project" value="TreeGrafter"/>
</dbReference>
<dbReference type="GO" id="GO:0005634">
    <property type="term" value="C:nucleus"/>
    <property type="evidence" value="ECO:0007669"/>
    <property type="project" value="UniProtKB-SubCell"/>
</dbReference>
<dbReference type="UniPathway" id="UPA00886"/>
<feature type="region of interest" description="Disordered" evidence="11">
    <location>
        <begin position="1"/>
        <end position="27"/>
    </location>
</feature>
<dbReference type="CTD" id="35927"/>
<dbReference type="Gene3D" id="2.60.120.780">
    <property type="entry name" value="PINIT domain"/>
    <property type="match status" value="1"/>
</dbReference>
<feature type="domain" description="SP-RING-type" evidence="13">
    <location>
        <begin position="447"/>
        <end position="528"/>
    </location>
</feature>
<evidence type="ECO:0000259" key="14">
    <source>
        <dbReference type="PROSITE" id="PS51466"/>
    </source>
</evidence>
<dbReference type="CDD" id="cd16790">
    <property type="entry name" value="SP-RING_PIAS"/>
    <property type="match status" value="1"/>
</dbReference>
<dbReference type="RefSeq" id="XP_026287153.1">
    <property type="nucleotide sequence ID" value="XM_026431368.2"/>
</dbReference>
<evidence type="ECO:0000313" key="15">
    <source>
        <dbReference type="Proteomes" id="UP000504606"/>
    </source>
</evidence>